<keyword evidence="1" id="KW-0472">Membrane</keyword>
<accession>A0A6B0UEK6</accession>
<sequence length="99" mass="11095">MGELSKPPLAWLLHLLLSPGAVFCVFFFFFLFATAVVSCLARAGYAYRALRILPWGQKIPVTICACVPTACLRSVVRMYVFMDGWFSTRAVEGLREELS</sequence>
<evidence type="ECO:0000313" key="2">
    <source>
        <dbReference type="EMBL" id="MXU87927.1"/>
    </source>
</evidence>
<evidence type="ECO:0000256" key="1">
    <source>
        <dbReference type="SAM" id="Phobius"/>
    </source>
</evidence>
<feature type="transmembrane region" description="Helical" evidence="1">
    <location>
        <begin position="20"/>
        <end position="41"/>
    </location>
</feature>
<name>A0A6B0UEK6_IXORI</name>
<protein>
    <submittedName>
        <fullName evidence="2">Putative secreted protein</fullName>
    </submittedName>
</protein>
<proteinExistence type="predicted"/>
<keyword evidence="1" id="KW-0812">Transmembrane</keyword>
<dbReference type="AlphaFoldDB" id="A0A6B0UEK6"/>
<keyword evidence="1" id="KW-1133">Transmembrane helix</keyword>
<reference evidence="2" key="1">
    <citation type="submission" date="2019-12" db="EMBL/GenBank/DDBJ databases">
        <title>An insight into the sialome of adult female Ixodes ricinus ticks feeding for 6 days.</title>
        <authorList>
            <person name="Perner J."/>
            <person name="Ribeiro J.M.C."/>
        </authorList>
    </citation>
    <scope>NUCLEOTIDE SEQUENCE</scope>
    <source>
        <strain evidence="2">Semi-engorged</strain>
        <tissue evidence="2">Salivary glands</tissue>
    </source>
</reference>
<organism evidence="2">
    <name type="scientific">Ixodes ricinus</name>
    <name type="common">Common tick</name>
    <name type="synonym">Acarus ricinus</name>
    <dbReference type="NCBI Taxonomy" id="34613"/>
    <lineage>
        <taxon>Eukaryota</taxon>
        <taxon>Metazoa</taxon>
        <taxon>Ecdysozoa</taxon>
        <taxon>Arthropoda</taxon>
        <taxon>Chelicerata</taxon>
        <taxon>Arachnida</taxon>
        <taxon>Acari</taxon>
        <taxon>Parasitiformes</taxon>
        <taxon>Ixodida</taxon>
        <taxon>Ixodoidea</taxon>
        <taxon>Ixodidae</taxon>
        <taxon>Ixodinae</taxon>
        <taxon>Ixodes</taxon>
    </lineage>
</organism>
<dbReference type="EMBL" id="GIFC01005844">
    <property type="protein sequence ID" value="MXU87927.1"/>
    <property type="molecule type" value="Transcribed_RNA"/>
</dbReference>